<dbReference type="PATRIC" id="fig|1440762.4.peg.1884"/>
<sequence length="190" mass="20550">MLIAAIVLGMTLQGCARAPTVLGASEQQSLKSMALFGDDGSPRFAAYMACTSEDQSCALVDKAFSTWADERRIAIHLVEDDDAAFRSGVLSSGKAPVLPYRLALQVSPLLVPSFFQFRGGMHAQGGYKPPRVGYKARIYVFDAKTGALLKDMPVHQEVTANPDATANSYIQSEMGILISSVDPYYHVARK</sequence>
<organism evidence="1 2">
    <name type="scientific">Dyella japonica DSM 16301</name>
    <dbReference type="NCBI Taxonomy" id="1440762"/>
    <lineage>
        <taxon>Bacteria</taxon>
        <taxon>Pseudomonadati</taxon>
        <taxon>Pseudomonadota</taxon>
        <taxon>Gammaproteobacteria</taxon>
        <taxon>Lysobacterales</taxon>
        <taxon>Rhodanobacteraceae</taxon>
        <taxon>Dyella</taxon>
    </lineage>
</organism>
<comment type="caution">
    <text evidence="1">The sequence shown here is derived from an EMBL/GenBank/DDBJ whole genome shotgun (WGS) entry which is preliminary data.</text>
</comment>
<reference evidence="1 2" key="1">
    <citation type="journal article" date="2015" name="Antonie Van Leeuwenhoek">
        <title>A phylogenomic and molecular marker based taxonomic framework for the order Xanthomonadales: proposal to transfer the families Algiphilaceae and Solimonadaceae to the order Nevskiales ord. nov. and to create a new family within the order Xanthomonadales, the family Rhodanobacteraceae fam. nov., containing the genus Rhodanobacter and its closest relatives.</title>
        <authorList>
            <person name="Naushad S."/>
            <person name="Adeolu M."/>
            <person name="Wong S."/>
            <person name="Sohail M."/>
            <person name="Schellhorn H.E."/>
            <person name="Gupta R.S."/>
        </authorList>
    </citation>
    <scope>NUCLEOTIDE SEQUENCE [LARGE SCALE GENOMIC DNA]</scope>
    <source>
        <strain evidence="1 2">DSM 16301</strain>
    </source>
</reference>
<evidence type="ECO:0000313" key="1">
    <source>
        <dbReference type="EMBL" id="KLD63465.1"/>
    </source>
</evidence>
<name>A0A0G9H0U8_9GAMM</name>
<dbReference type="EMBL" id="JPLA01000028">
    <property type="protein sequence ID" value="KLD63465.1"/>
    <property type="molecule type" value="Genomic_DNA"/>
</dbReference>
<gene>
    <name evidence="1" type="ORF">Y882_11920</name>
</gene>
<dbReference type="STRING" id="1440762.Y882_11920"/>
<proteinExistence type="predicted"/>
<dbReference type="AlphaFoldDB" id="A0A0G9H0U8"/>
<evidence type="ECO:0000313" key="2">
    <source>
        <dbReference type="Proteomes" id="UP000035481"/>
    </source>
</evidence>
<accession>A0A0G9H0U8</accession>
<protein>
    <submittedName>
        <fullName evidence="1">Uncharacterized protein</fullName>
    </submittedName>
</protein>
<dbReference type="Proteomes" id="UP000035481">
    <property type="component" value="Unassembled WGS sequence"/>
</dbReference>